<reference evidence="1 2" key="1">
    <citation type="submission" date="2016-10" db="EMBL/GenBank/DDBJ databases">
        <authorList>
            <person name="de Groot N.N."/>
        </authorList>
    </citation>
    <scope>NUCLEOTIDE SEQUENCE [LARGE SCALE GENOMIC DNA]</scope>
    <source>
        <strain evidence="1 2">DSM 25383</strain>
    </source>
</reference>
<dbReference type="STRING" id="1033731.SAMN05444145_104252"/>
<sequence length="541" mass="61108">MKRWHTYLFAGCCALCLGACTGNFRDINDDQSGTTDKELEADNNGLGYRLKIVQQGVYFNYDYGKGKNWPFQMTQNLSADMFSGYMHDPKPLQGGSHNSDYNLQDGWNSSMWQFTYSYIMPEIYRLEQTAEELMPPFYAITKILKVLVMHRVTDFYGPVIYSRFGSSGAEYVPDSQEEVYGHFFADLDEAVRILSEYVAQHPAANEFARFDLLLDGSYVSWLRFANSLRMRLAVRIASVAPERAAEEFRTGLEDAYGVIESNPGNVAVDASGVFLNPLGAINRSWNEAVMNAAMESILGGFEDPRMEKFFEPCRADLVVTEEGGKTIEIAGEFHGIRQGTAFSHNYYAAFSRLTVEQTTDAVLMTAAEVWFLRAEAALRGWTGESPENCYRRGVSLSFTQWQAAGLERYLESGATAADYHDPVDPQNDIAARCRVTPRWDESADDELKLERIITQKWIAMYPEGCEAWAEQRRTGYPRLFPVRFNHSKGQSIDTETMIRRLPFPATMATSDPEQYNALTGVLGGADHGGTRLWWDTGTNFR</sequence>
<proteinExistence type="predicted"/>
<keyword evidence="1" id="KW-0449">Lipoprotein</keyword>
<dbReference type="InterPro" id="IPR024302">
    <property type="entry name" value="SusD-like"/>
</dbReference>
<dbReference type="Gene3D" id="1.25.40.390">
    <property type="match status" value="1"/>
</dbReference>
<dbReference type="EMBL" id="FNRI01000004">
    <property type="protein sequence ID" value="SEA57875.1"/>
    <property type="molecule type" value="Genomic_DNA"/>
</dbReference>
<dbReference type="OrthoDB" id="1387301at2"/>
<evidence type="ECO:0000313" key="2">
    <source>
        <dbReference type="Proteomes" id="UP000183253"/>
    </source>
</evidence>
<evidence type="ECO:0000313" key="1">
    <source>
        <dbReference type="EMBL" id="SEA57875.1"/>
    </source>
</evidence>
<dbReference type="RefSeq" id="WP_010262616.1">
    <property type="nucleotide sequence ID" value="NZ_CAEG01000011.1"/>
</dbReference>
<keyword evidence="2" id="KW-1185">Reference proteome</keyword>
<dbReference type="AlphaFoldDB" id="A0A1H4CBQ0"/>
<protein>
    <submittedName>
        <fullName evidence="1">Susd and RagB outer membrane lipoprotein</fullName>
    </submittedName>
</protein>
<dbReference type="SUPFAM" id="SSF48452">
    <property type="entry name" value="TPR-like"/>
    <property type="match status" value="1"/>
</dbReference>
<gene>
    <name evidence="1" type="ORF">SAMN05444145_104252</name>
</gene>
<organism evidence="1 2">
    <name type="scientific">Alistipes timonensis JC136</name>
    <dbReference type="NCBI Taxonomy" id="1033731"/>
    <lineage>
        <taxon>Bacteria</taxon>
        <taxon>Pseudomonadati</taxon>
        <taxon>Bacteroidota</taxon>
        <taxon>Bacteroidia</taxon>
        <taxon>Bacteroidales</taxon>
        <taxon>Rikenellaceae</taxon>
        <taxon>Alistipes</taxon>
    </lineage>
</organism>
<dbReference type="InterPro" id="IPR011990">
    <property type="entry name" value="TPR-like_helical_dom_sf"/>
</dbReference>
<dbReference type="Proteomes" id="UP000183253">
    <property type="component" value="Unassembled WGS sequence"/>
</dbReference>
<name>A0A1H4CBQ0_9BACT</name>
<accession>A0A1H4CBQ0</accession>
<dbReference type="Pfam" id="PF12741">
    <property type="entry name" value="SusD-like"/>
    <property type="match status" value="1"/>
</dbReference>